<reference evidence="6" key="1">
    <citation type="submission" date="2022-03" db="EMBL/GenBank/DDBJ databases">
        <title>Genome Identification and Characterization of new species Bdellovibrio reynosense LBG001 sp. nov. from a Mexico soil sample.</title>
        <authorList>
            <person name="Camilli A."/>
            <person name="Ajao Y."/>
            <person name="Guo X."/>
        </authorList>
    </citation>
    <scope>NUCLEOTIDE SEQUENCE</scope>
    <source>
        <strain evidence="6">LBG001</strain>
    </source>
</reference>
<dbReference type="Pfam" id="PF01464">
    <property type="entry name" value="SLT"/>
    <property type="match status" value="1"/>
</dbReference>
<dbReference type="EMBL" id="CP093442">
    <property type="protein sequence ID" value="UOF01456.1"/>
    <property type="molecule type" value="Genomic_DNA"/>
</dbReference>
<sequence>MKNALAGLHSGFAKVVLVFSLSISSTVGAQLPALPAPKNDLEAFKKALEQYKTAKYDEAIPAFENILKEKITLEEYARFYLAQSYMKKAQWDQAEAEFKKVLDLSPNVKMSIETNNLLGQVALEKKNFKLASNYFLKLEKRTRSTEEYPDVIYNLAVTEKGLQRHGQMCKWLTKLYEKYPAYHKVANWSVDLAANEFEGKPSDCNVTTEDFRTRVRHMLFAGLDQKAQAEINLMKAKLAKTDKYLADKLQAQFFLQEGELVKAVDLLKPYYESNKKNFDYLILFGSATARAGEVQLAVGSYYTAYKLSPRSKTGRQALYQSAFLSYQFQDYDGAARRFQEFMKAYPKSGLNRDAQWHLAWLKYLKGDYQGSFKAFANMTARKGKKSIPQDRVNYWMAMSLYRQGKVEPAKVMLENLAKDPLMGYYSIAASSRLKKMGEIQIPKVILSSNLPTTPRMISRFSASEFLMPSMPDDYRGDESESEENLILTQYSADDEKGDDDEGETPDNADLKAVGVAEENSVEATENVTTFSNPALMKRFERARDMMILGEYEWARWDLFDIEKKTSNRDYLRTLMTEYNTAGHFNRSSYIAQINFAGQRAAHGLGGIRYLWELAYPRAYSEQVEKYTKKFSVPEELVWGIMRAETNYRKDAISPVGALGLMQVMPFTGYKVASLLGEKEFKVPMLLQPETSVKVGSRYLKRLMDRFENTIPLVAAGYNAGPHRVKNWLVGFGNLETDEFIEHIPFLETRNYVKRVVSNAHIYSQLYGNKKDLFPYMAGAVPVKVNTEIVGKENWDDI</sequence>
<gene>
    <name evidence="6" type="ORF">MNR06_00625</name>
</gene>
<dbReference type="RefSeq" id="WP_243537896.1">
    <property type="nucleotide sequence ID" value="NZ_CP093442.1"/>
</dbReference>
<dbReference type="PANTHER" id="PTHR37423:SF2">
    <property type="entry name" value="MEMBRANE-BOUND LYTIC MUREIN TRANSGLYCOSYLASE C"/>
    <property type="match status" value="1"/>
</dbReference>
<dbReference type="Gene3D" id="1.10.530.10">
    <property type="match status" value="1"/>
</dbReference>
<organism evidence="6 7">
    <name type="scientific">Bdellovibrio reynosensis</name>
    <dbReference type="NCBI Taxonomy" id="2835041"/>
    <lineage>
        <taxon>Bacteria</taxon>
        <taxon>Pseudomonadati</taxon>
        <taxon>Bdellovibrionota</taxon>
        <taxon>Bdellovibrionia</taxon>
        <taxon>Bdellovibrionales</taxon>
        <taxon>Pseudobdellovibrionaceae</taxon>
        <taxon>Bdellovibrio</taxon>
    </lineage>
</organism>
<dbReference type="PROSITE" id="PS50005">
    <property type="entry name" value="TPR"/>
    <property type="match status" value="1"/>
</dbReference>
<feature type="domain" description="Transglycosylase SLT" evidence="5">
    <location>
        <begin position="623"/>
        <end position="739"/>
    </location>
</feature>
<dbReference type="SUPFAM" id="SSF48452">
    <property type="entry name" value="TPR-like"/>
    <property type="match status" value="1"/>
</dbReference>
<dbReference type="PANTHER" id="PTHR37423">
    <property type="entry name" value="SOLUBLE LYTIC MUREIN TRANSGLYCOSYLASE-RELATED"/>
    <property type="match status" value="1"/>
</dbReference>
<dbReference type="InterPro" id="IPR008258">
    <property type="entry name" value="Transglycosylase_SLT_dom_1"/>
</dbReference>
<evidence type="ECO:0000256" key="1">
    <source>
        <dbReference type="ARBA" id="ARBA00007734"/>
    </source>
</evidence>
<keyword evidence="2 4" id="KW-0732">Signal</keyword>
<feature type="signal peptide" evidence="4">
    <location>
        <begin position="1"/>
        <end position="29"/>
    </location>
</feature>
<dbReference type="InterPro" id="IPR008939">
    <property type="entry name" value="Lytic_TGlycosylase_superhlx_U"/>
</dbReference>
<dbReference type="Proteomes" id="UP000830116">
    <property type="component" value="Chromosome"/>
</dbReference>
<evidence type="ECO:0000256" key="3">
    <source>
        <dbReference type="PROSITE-ProRule" id="PRU00339"/>
    </source>
</evidence>
<comment type="similarity">
    <text evidence="1">Belongs to the transglycosylase Slt family.</text>
</comment>
<name>A0ABY4CCR1_9BACT</name>
<evidence type="ECO:0000313" key="6">
    <source>
        <dbReference type="EMBL" id="UOF01456.1"/>
    </source>
</evidence>
<dbReference type="Pfam" id="PF13174">
    <property type="entry name" value="TPR_6"/>
    <property type="match status" value="2"/>
</dbReference>
<dbReference type="InterPro" id="IPR011990">
    <property type="entry name" value="TPR-like_helical_dom_sf"/>
</dbReference>
<dbReference type="InterPro" id="IPR019734">
    <property type="entry name" value="TPR_rpt"/>
</dbReference>
<evidence type="ECO:0000259" key="5">
    <source>
        <dbReference type="Pfam" id="PF01464"/>
    </source>
</evidence>
<accession>A0ABY4CCR1</accession>
<proteinExistence type="inferred from homology"/>
<protein>
    <submittedName>
        <fullName evidence="6">Transglycosylase SLT domain-containing protein</fullName>
    </submittedName>
</protein>
<dbReference type="SUPFAM" id="SSF53955">
    <property type="entry name" value="Lysozyme-like"/>
    <property type="match status" value="1"/>
</dbReference>
<keyword evidence="3" id="KW-0802">TPR repeat</keyword>
<dbReference type="Pfam" id="PF13432">
    <property type="entry name" value="TPR_16"/>
    <property type="match status" value="1"/>
</dbReference>
<feature type="repeat" description="TPR" evidence="3">
    <location>
        <begin position="75"/>
        <end position="108"/>
    </location>
</feature>
<evidence type="ECO:0000313" key="7">
    <source>
        <dbReference type="Proteomes" id="UP000830116"/>
    </source>
</evidence>
<dbReference type="SUPFAM" id="SSF48435">
    <property type="entry name" value="Bacterial muramidases"/>
    <property type="match status" value="1"/>
</dbReference>
<dbReference type="SMART" id="SM00028">
    <property type="entry name" value="TPR"/>
    <property type="match status" value="5"/>
</dbReference>
<dbReference type="Gene3D" id="1.25.40.10">
    <property type="entry name" value="Tetratricopeptide repeat domain"/>
    <property type="match status" value="2"/>
</dbReference>
<keyword evidence="7" id="KW-1185">Reference proteome</keyword>
<dbReference type="InterPro" id="IPR023346">
    <property type="entry name" value="Lysozyme-like_dom_sf"/>
</dbReference>
<evidence type="ECO:0000256" key="2">
    <source>
        <dbReference type="ARBA" id="ARBA00022729"/>
    </source>
</evidence>
<dbReference type="CDD" id="cd13401">
    <property type="entry name" value="Slt70-like"/>
    <property type="match status" value="1"/>
</dbReference>
<evidence type="ECO:0000256" key="4">
    <source>
        <dbReference type="SAM" id="SignalP"/>
    </source>
</evidence>
<feature type="chain" id="PRO_5046367973" evidence="4">
    <location>
        <begin position="30"/>
        <end position="797"/>
    </location>
</feature>